<sequence>MVTIQFEGNNLIILKNGLKEVIDLKRVSAKLLEATEAERNLYKFSPSGYGIHWPLIDEDLSVEKLLKL</sequence>
<dbReference type="Pfam" id="PF10387">
    <property type="entry name" value="DUF2442"/>
    <property type="match status" value="1"/>
</dbReference>
<evidence type="ECO:0000313" key="2">
    <source>
        <dbReference type="Proteomes" id="UP001307705"/>
    </source>
</evidence>
<keyword evidence="2" id="KW-1185">Reference proteome</keyword>
<dbReference type="Gene3D" id="3.30.2020.40">
    <property type="entry name" value="Uncharacterised protein PF10387, DUF2442"/>
    <property type="match status" value="1"/>
</dbReference>
<dbReference type="RefSeq" id="WP_420915750.1">
    <property type="nucleotide sequence ID" value="NZ_BTPE01000015.1"/>
</dbReference>
<gene>
    <name evidence="1" type="ORF">Ataiwa_35220</name>
</gene>
<dbReference type="InterPro" id="IPR018841">
    <property type="entry name" value="DUF2442"/>
</dbReference>
<comment type="caution">
    <text evidence="1">The sequence shown here is derived from an EMBL/GenBank/DDBJ whole genome shotgun (WGS) entry which is preliminary data.</text>
</comment>
<reference evidence="1 2" key="1">
    <citation type="submission" date="2023-08" db="EMBL/GenBank/DDBJ databases">
        <title>Draft genome sequence of Algoriphagus taiwanensis.</title>
        <authorList>
            <person name="Takatani N."/>
            <person name="Hosokawa M."/>
            <person name="Sawabe T."/>
        </authorList>
    </citation>
    <scope>NUCLEOTIDE SEQUENCE [LARGE SCALE GENOMIC DNA]</scope>
    <source>
        <strain evidence="1 2">JCM 19755</strain>
    </source>
</reference>
<proteinExistence type="predicted"/>
<protein>
    <recommendedName>
        <fullName evidence="3">DUF2442 domain-containing protein</fullName>
    </recommendedName>
</protein>
<dbReference type="EMBL" id="BTPE01000015">
    <property type="protein sequence ID" value="GMQ35249.1"/>
    <property type="molecule type" value="Genomic_DNA"/>
</dbReference>
<evidence type="ECO:0008006" key="3">
    <source>
        <dbReference type="Google" id="ProtNLM"/>
    </source>
</evidence>
<dbReference type="Proteomes" id="UP001307705">
    <property type="component" value="Unassembled WGS sequence"/>
</dbReference>
<name>A0ABQ6Q4Z9_9BACT</name>
<accession>A0ABQ6Q4Z9</accession>
<evidence type="ECO:0000313" key="1">
    <source>
        <dbReference type="EMBL" id="GMQ35249.1"/>
    </source>
</evidence>
<organism evidence="1 2">
    <name type="scientific">Algoriphagus taiwanensis</name>
    <dbReference type="NCBI Taxonomy" id="1445656"/>
    <lineage>
        <taxon>Bacteria</taxon>
        <taxon>Pseudomonadati</taxon>
        <taxon>Bacteroidota</taxon>
        <taxon>Cytophagia</taxon>
        <taxon>Cytophagales</taxon>
        <taxon>Cyclobacteriaceae</taxon>
        <taxon>Algoriphagus</taxon>
    </lineage>
</organism>